<accession>R3W2K0</accession>
<dbReference type="PANTHER" id="PTHR18964">
    <property type="entry name" value="ROK (REPRESSOR, ORF, KINASE) FAMILY"/>
    <property type="match status" value="1"/>
</dbReference>
<evidence type="ECO:0000313" key="2">
    <source>
        <dbReference type="EMBL" id="EOL41671.1"/>
    </source>
</evidence>
<dbReference type="Pfam" id="PF00480">
    <property type="entry name" value="ROK"/>
    <property type="match status" value="1"/>
</dbReference>
<protein>
    <recommendedName>
        <fullName evidence="4">ROK family protein</fullName>
    </recommendedName>
</protein>
<evidence type="ECO:0000256" key="1">
    <source>
        <dbReference type="ARBA" id="ARBA00006479"/>
    </source>
</evidence>
<comment type="similarity">
    <text evidence="1">Belongs to the ROK (NagC/XylR) family.</text>
</comment>
<dbReference type="Gene3D" id="3.30.420.40">
    <property type="match status" value="2"/>
</dbReference>
<dbReference type="RefSeq" id="WP_010769867.1">
    <property type="nucleotide sequence ID" value="NZ_ASWE01000001.1"/>
</dbReference>
<dbReference type="HOGENOM" id="CLU_036604_2_0_9"/>
<evidence type="ECO:0000313" key="3">
    <source>
        <dbReference type="Proteomes" id="UP000013785"/>
    </source>
</evidence>
<dbReference type="EMBL" id="AJAT01000018">
    <property type="protein sequence ID" value="EOL41671.1"/>
    <property type="molecule type" value="Genomic_DNA"/>
</dbReference>
<name>R3W2K0_9ENTE</name>
<evidence type="ECO:0008006" key="4">
    <source>
        <dbReference type="Google" id="ProtNLM"/>
    </source>
</evidence>
<organism evidence="2 3">
    <name type="scientific">Enterococcus phoeniculicola ATCC BAA-412</name>
    <dbReference type="NCBI Taxonomy" id="1158610"/>
    <lineage>
        <taxon>Bacteria</taxon>
        <taxon>Bacillati</taxon>
        <taxon>Bacillota</taxon>
        <taxon>Bacilli</taxon>
        <taxon>Lactobacillales</taxon>
        <taxon>Enterococcaceae</taxon>
        <taxon>Enterococcus</taxon>
    </lineage>
</organism>
<dbReference type="SUPFAM" id="SSF53067">
    <property type="entry name" value="Actin-like ATPase domain"/>
    <property type="match status" value="1"/>
</dbReference>
<dbReference type="PATRIC" id="fig|1158610.3.peg.3224"/>
<dbReference type="InterPro" id="IPR000600">
    <property type="entry name" value="ROK"/>
</dbReference>
<dbReference type="OrthoDB" id="49666at2"/>
<sequence length="308" mass="34568">MEKVRIAFDVGGTFSKGMIFSESGKELLNGIAVYESHSEEAAPFIMNNFLFMISDLCGQLFKEPVVLLSLGLAFPGPFDYEAGVSLIKNLEKFDSLYRVNIKKELMEVLQKSDLTLSENFTIYFENDASCFAMGEYCENAQINGGGYFTIGTGFGSTFIADHHILKNQYGLPESGMIYNVPFEESVIDDYLSARGLQRIVREVYTYPMDLSVLSERASEGEAKALQVFELFGERIGKAIGPIVKNLPIDELVFGGQISRSFSYFEKGIIHEFTKQEITLTIRSTKDTSLSTIKGLFYISQKKMEEIEK</sequence>
<keyword evidence="3" id="KW-1185">Reference proteome</keyword>
<proteinExistence type="inferred from homology"/>
<dbReference type="STRING" id="154621.RV11_GL002806"/>
<reference evidence="2 3" key="1">
    <citation type="submission" date="2013-02" db="EMBL/GenBank/DDBJ databases">
        <title>The Genome Sequence of Enterococcus phoeniculicola BAA-412.</title>
        <authorList>
            <consortium name="The Broad Institute Genome Sequencing Platform"/>
            <consortium name="The Broad Institute Genome Sequencing Center for Infectious Disease"/>
            <person name="Earl A.M."/>
            <person name="Gilmore M.S."/>
            <person name="Lebreton F."/>
            <person name="Walker B."/>
            <person name="Young S.K."/>
            <person name="Zeng Q."/>
            <person name="Gargeya S."/>
            <person name="Fitzgerald M."/>
            <person name="Haas B."/>
            <person name="Abouelleil A."/>
            <person name="Alvarado L."/>
            <person name="Arachchi H.M."/>
            <person name="Berlin A.M."/>
            <person name="Chapman S.B."/>
            <person name="Dewar J."/>
            <person name="Goldberg J."/>
            <person name="Griggs A."/>
            <person name="Gujja S."/>
            <person name="Hansen M."/>
            <person name="Howarth C."/>
            <person name="Imamovic A."/>
            <person name="Larimer J."/>
            <person name="McCowan C."/>
            <person name="Murphy C."/>
            <person name="Neiman D."/>
            <person name="Pearson M."/>
            <person name="Priest M."/>
            <person name="Roberts A."/>
            <person name="Saif S."/>
            <person name="Shea T."/>
            <person name="Sisk P."/>
            <person name="Sykes S."/>
            <person name="Wortman J."/>
            <person name="Nusbaum C."/>
            <person name="Birren B."/>
        </authorList>
    </citation>
    <scope>NUCLEOTIDE SEQUENCE [LARGE SCALE GENOMIC DNA]</scope>
    <source>
        <strain evidence="2 3">ATCC BAA-412</strain>
    </source>
</reference>
<comment type="caution">
    <text evidence="2">The sequence shown here is derived from an EMBL/GenBank/DDBJ whole genome shotgun (WGS) entry which is preliminary data.</text>
</comment>
<dbReference type="InterPro" id="IPR043129">
    <property type="entry name" value="ATPase_NBD"/>
</dbReference>
<dbReference type="Proteomes" id="UP000013785">
    <property type="component" value="Unassembled WGS sequence"/>
</dbReference>
<gene>
    <name evidence="2" type="ORF">UC3_03236</name>
</gene>
<dbReference type="PANTHER" id="PTHR18964:SF149">
    <property type="entry name" value="BIFUNCTIONAL UDP-N-ACETYLGLUCOSAMINE 2-EPIMERASE_N-ACETYLMANNOSAMINE KINASE"/>
    <property type="match status" value="1"/>
</dbReference>
<dbReference type="eggNOG" id="COG1940">
    <property type="taxonomic scope" value="Bacteria"/>
</dbReference>
<dbReference type="AlphaFoldDB" id="R3W2K0"/>